<gene>
    <name evidence="1" type="ORF">COPG_00135</name>
</gene>
<dbReference type="KEGG" id="vg:13165552"/>
<name>I3UML6_9CAUD</name>
<dbReference type="RefSeq" id="YP_006489321.1">
    <property type="nucleotide sequence ID" value="NC_018088.1"/>
</dbReference>
<protein>
    <submittedName>
        <fullName evidence="1">Uncharacterized protein</fullName>
    </submittedName>
</protein>
<dbReference type="GeneID" id="13165552"/>
<dbReference type="Proteomes" id="UP000005266">
    <property type="component" value="Segment"/>
</dbReference>
<sequence length="115" mass="13551">MSTDKSKVYTKMCSSNFSGRFIKNYFTPCTSWNDRQQFHGCFRTEDHKRFVFIESKICTHSDNSEERHYFLQELFLDSGQCLSPDEITAEKRTNKDLSALKLDMYDCLPKLIKVV</sequence>
<evidence type="ECO:0000313" key="2">
    <source>
        <dbReference type="Proteomes" id="UP000005266"/>
    </source>
</evidence>
<proteinExistence type="predicted"/>
<reference evidence="1 2" key="1">
    <citation type="journal article" date="2013" name="Extremophiles">
        <title>Genomic analysis of cold-active Colwelliaphage 9A and psychrophilic phage-host interactions.</title>
        <authorList>
            <person name="Colangelo-Lillis J.R."/>
            <person name="Deming J.W."/>
        </authorList>
    </citation>
    <scope>NUCLEOTIDE SEQUENCE [LARGE SCALE GENOMIC DNA]</scope>
    <source>
        <strain evidence="1">9A</strain>
    </source>
</reference>
<keyword evidence="2" id="KW-1185">Reference proteome</keyword>
<dbReference type="EMBL" id="HQ317390">
    <property type="protein sequence ID" value="AFK66731.1"/>
    <property type="molecule type" value="Genomic_DNA"/>
</dbReference>
<accession>I3UML6</accession>
<organism evidence="1 2">
    <name type="scientific">Colwellia phage 9A</name>
    <dbReference type="NCBI Taxonomy" id="765765"/>
    <lineage>
        <taxon>Viruses</taxon>
        <taxon>Duplodnaviria</taxon>
        <taxon>Heunggongvirae</taxon>
        <taxon>Uroviricota</taxon>
        <taxon>Caudoviricetes</taxon>
        <taxon>Franklinbayvirus</taxon>
        <taxon>Franklinbayvirus fv9A</taxon>
    </lineage>
</organism>
<evidence type="ECO:0000313" key="1">
    <source>
        <dbReference type="EMBL" id="AFK66731.1"/>
    </source>
</evidence>